<sequence length="85" mass="9872">MTQNDILKTLLDELHEQTISPDIDLKNHVHPGSIKFEELRLDSLDTLMLAMNVEEKLGLELEVSEFPRDATLDEFAEYLFELKNQ</sequence>
<dbReference type="Proteomes" id="UP000030856">
    <property type="component" value="Unassembled WGS sequence"/>
</dbReference>
<dbReference type="OrthoDB" id="9888836at2"/>
<proteinExistence type="predicted"/>
<dbReference type="Proteomes" id="UP000190962">
    <property type="component" value="Unassembled WGS sequence"/>
</dbReference>
<dbReference type="Gene3D" id="1.10.1200.10">
    <property type="entry name" value="ACP-like"/>
    <property type="match status" value="1"/>
</dbReference>
<dbReference type="InterPro" id="IPR009081">
    <property type="entry name" value="PP-bd_ACP"/>
</dbReference>
<comment type="caution">
    <text evidence="2">The sequence shown here is derived from an EMBL/GenBank/DDBJ whole genome shotgun (WGS) entry which is preliminary data.</text>
</comment>
<organism evidence="2 4">
    <name type="scientific">Solemya velum gill symbiont</name>
    <dbReference type="NCBI Taxonomy" id="2340"/>
    <lineage>
        <taxon>Bacteria</taxon>
        <taxon>Pseudomonadati</taxon>
        <taxon>Pseudomonadota</taxon>
        <taxon>Gammaproteobacteria</taxon>
        <taxon>sulfur-oxidizing symbionts</taxon>
    </lineage>
</organism>
<reference evidence="2 4" key="1">
    <citation type="journal article" date="2014" name="BMC Genomics">
        <title>The genome of the intracellular bacterium of the coastal bivalve, Solemya velum: a blueprint for thriving in and out of symbiosis.</title>
        <authorList>
            <person name="Dmytrenko O."/>
            <person name="Russell S.L."/>
            <person name="Loo W.T."/>
            <person name="Fontanez K.M."/>
            <person name="Liao L."/>
            <person name="Roeselers G."/>
            <person name="Sharma R."/>
            <person name="Stewart F.J."/>
            <person name="Newton I.L."/>
            <person name="Woyke T."/>
            <person name="Wu D."/>
            <person name="Lang J.M."/>
            <person name="Eisen J.A."/>
            <person name="Cavanaugh C.M."/>
        </authorList>
    </citation>
    <scope>NUCLEOTIDE SEQUENCE [LARGE SCALE GENOMIC DNA]</scope>
    <source>
        <strain evidence="2 4">WH</strain>
    </source>
</reference>
<gene>
    <name evidence="3" type="ORF">BOV88_01910</name>
    <name evidence="2" type="ORF">JV46_02080</name>
</gene>
<dbReference type="EMBL" id="MPNX01000002">
    <property type="protein sequence ID" value="OOY35827.1"/>
    <property type="molecule type" value="Genomic_DNA"/>
</dbReference>
<evidence type="ECO:0000313" key="4">
    <source>
        <dbReference type="Proteomes" id="UP000030856"/>
    </source>
</evidence>
<dbReference type="RefSeq" id="WP_043118928.1">
    <property type="nucleotide sequence ID" value="NZ_JRAA01000004.1"/>
</dbReference>
<feature type="domain" description="Carrier" evidence="1">
    <location>
        <begin position="1"/>
        <end position="83"/>
    </location>
</feature>
<accession>A0A0B0H982</accession>
<dbReference type="Pfam" id="PF00550">
    <property type="entry name" value="PP-binding"/>
    <property type="match status" value="1"/>
</dbReference>
<dbReference type="EMBL" id="JRAA01000004">
    <property type="protein sequence ID" value="KHF24011.1"/>
    <property type="molecule type" value="Genomic_DNA"/>
</dbReference>
<name>A0A0B0H982_SOVGS</name>
<dbReference type="SUPFAM" id="SSF47336">
    <property type="entry name" value="ACP-like"/>
    <property type="match status" value="1"/>
</dbReference>
<dbReference type="GeneID" id="86991028"/>
<evidence type="ECO:0000313" key="3">
    <source>
        <dbReference type="EMBL" id="OOY35827.1"/>
    </source>
</evidence>
<dbReference type="InterPro" id="IPR036736">
    <property type="entry name" value="ACP-like_sf"/>
</dbReference>
<dbReference type="PROSITE" id="PS50075">
    <property type="entry name" value="CARRIER"/>
    <property type="match status" value="1"/>
</dbReference>
<evidence type="ECO:0000313" key="2">
    <source>
        <dbReference type="EMBL" id="KHF24011.1"/>
    </source>
</evidence>
<evidence type="ECO:0000313" key="5">
    <source>
        <dbReference type="Proteomes" id="UP000190962"/>
    </source>
</evidence>
<keyword evidence="4" id="KW-1185">Reference proteome</keyword>
<dbReference type="AlphaFoldDB" id="A0A0B0H982"/>
<protein>
    <recommendedName>
        <fullName evidence="1">Carrier domain-containing protein</fullName>
    </recommendedName>
</protein>
<reference evidence="3 5" key="2">
    <citation type="submission" date="2016-11" db="EMBL/GenBank/DDBJ databases">
        <title>Mixed transmission modes and dynamic genome evolution in an obligate animal-bacterial symbiosis.</title>
        <authorList>
            <person name="Russell S.L."/>
            <person name="Corbett-Detig R.B."/>
            <person name="Cavanaugh C.M."/>
        </authorList>
    </citation>
    <scope>NUCLEOTIDE SEQUENCE [LARGE SCALE GENOMIC DNA]</scope>
    <source>
        <strain evidence="3">MA-KB16</strain>
    </source>
</reference>
<evidence type="ECO:0000259" key="1">
    <source>
        <dbReference type="PROSITE" id="PS50075"/>
    </source>
</evidence>